<keyword evidence="3" id="KW-0949">S-adenosyl-L-methionine</keyword>
<keyword evidence="1" id="KW-0489">Methyltransferase</keyword>
<dbReference type="GO" id="GO:0032259">
    <property type="term" value="P:methylation"/>
    <property type="evidence" value="ECO:0007669"/>
    <property type="project" value="UniProtKB-KW"/>
</dbReference>
<dbReference type="Proteomes" id="UP000192591">
    <property type="component" value="Unassembled WGS sequence"/>
</dbReference>
<sequence>MPGPEHSPPSVLDIVFGYTAAPMMNVAARLEIADKLADGMKTSSELALATETHEPSMYRLLRALACFGVVTHTESDTFELGPAGSSLRSDSPDSVRSMVMLLCAEETWRSWGRLEHSVRTGDPAWDQVNGISHFDFLAQHPEHAETFNSAMAEYTKAATPGIVERYDFSRFSTLADIGGGDGTLLAAILKSAPAMRGTLFDLPAGIEGARRTLENAGVADRADIVSGDFFSSIPAGPEACVLKSVLHDWDDRKCVEILRRCREAMPGGGTVLVIEPVLPPHVSSPSIMGVVMSDLNMLVNTGGRERTEAEFRALFSAAGLSLTSLTGEGTDFCVLEATPA</sequence>
<dbReference type="InterPro" id="IPR012967">
    <property type="entry name" value="COMT_dimerisation"/>
</dbReference>
<dbReference type="Gene3D" id="3.40.50.150">
    <property type="entry name" value="Vaccinia Virus protein VP39"/>
    <property type="match status" value="1"/>
</dbReference>
<dbReference type="Gene3D" id="1.10.287.1350">
    <property type="match status" value="1"/>
</dbReference>
<protein>
    <submittedName>
        <fullName evidence="7">Uncharacterized protein</fullName>
    </submittedName>
</protein>
<dbReference type="CDD" id="cd02440">
    <property type="entry name" value="AdoMet_MTases"/>
    <property type="match status" value="1"/>
</dbReference>
<feature type="active site" description="Proton acceptor" evidence="4">
    <location>
        <position position="247"/>
    </location>
</feature>
<dbReference type="Pfam" id="PF08100">
    <property type="entry name" value="Dimerisation"/>
    <property type="match status" value="1"/>
</dbReference>
<dbReference type="GO" id="GO:0046983">
    <property type="term" value="F:protein dimerization activity"/>
    <property type="evidence" value="ECO:0007669"/>
    <property type="project" value="InterPro"/>
</dbReference>
<name>A0A1V9AC45_SACPI</name>
<accession>A0A1V9AC45</accession>
<reference evidence="7 8" key="1">
    <citation type="submission" date="2017-02" db="EMBL/GenBank/DDBJ databases">
        <title>Draft genome of Saccharomonospora sp. 154.</title>
        <authorList>
            <person name="Alonso-Carmona G.S."/>
            <person name="De La Haba R."/>
            <person name="Vera-Gargallo B."/>
            <person name="Sandoval-Trujillo A.H."/>
            <person name="Ramirez-Duran N."/>
            <person name="Ventosa A."/>
        </authorList>
    </citation>
    <scope>NUCLEOTIDE SEQUENCE [LARGE SCALE GENOMIC DNA]</scope>
    <source>
        <strain evidence="7 8">LRS4.154</strain>
    </source>
</reference>
<dbReference type="PIRSF" id="PIRSF005739">
    <property type="entry name" value="O-mtase"/>
    <property type="match status" value="1"/>
</dbReference>
<dbReference type="SUPFAM" id="SSF53335">
    <property type="entry name" value="S-adenosyl-L-methionine-dependent methyltransferases"/>
    <property type="match status" value="1"/>
</dbReference>
<evidence type="ECO:0000256" key="4">
    <source>
        <dbReference type="PIRSR" id="PIRSR005739-1"/>
    </source>
</evidence>
<dbReference type="InterPro" id="IPR036390">
    <property type="entry name" value="WH_DNA-bd_sf"/>
</dbReference>
<feature type="domain" description="O-methyltransferase C-terminal" evidence="5">
    <location>
        <begin position="111"/>
        <end position="320"/>
    </location>
</feature>
<evidence type="ECO:0000313" key="7">
    <source>
        <dbReference type="EMBL" id="OQO94692.1"/>
    </source>
</evidence>
<dbReference type="PANTHER" id="PTHR43712:SF2">
    <property type="entry name" value="O-METHYLTRANSFERASE CICE"/>
    <property type="match status" value="1"/>
</dbReference>
<keyword evidence="8" id="KW-1185">Reference proteome</keyword>
<dbReference type="STRING" id="1962155.B1813_00885"/>
<keyword evidence="2" id="KW-0808">Transferase</keyword>
<gene>
    <name evidence="7" type="ORF">B1813_00885</name>
</gene>
<evidence type="ECO:0000259" key="5">
    <source>
        <dbReference type="Pfam" id="PF00891"/>
    </source>
</evidence>
<dbReference type="InterPro" id="IPR036388">
    <property type="entry name" value="WH-like_DNA-bd_sf"/>
</dbReference>
<dbReference type="PROSITE" id="PS51683">
    <property type="entry name" value="SAM_OMT_II"/>
    <property type="match status" value="1"/>
</dbReference>
<evidence type="ECO:0000256" key="3">
    <source>
        <dbReference type="ARBA" id="ARBA00022691"/>
    </source>
</evidence>
<comment type="caution">
    <text evidence="7">The sequence shown here is derived from an EMBL/GenBank/DDBJ whole genome shotgun (WGS) entry which is preliminary data.</text>
</comment>
<dbReference type="PANTHER" id="PTHR43712">
    <property type="entry name" value="PUTATIVE (AFU_ORTHOLOGUE AFUA_4G14580)-RELATED"/>
    <property type="match status" value="1"/>
</dbReference>
<evidence type="ECO:0000256" key="1">
    <source>
        <dbReference type="ARBA" id="ARBA00022603"/>
    </source>
</evidence>
<dbReference type="InterPro" id="IPR016461">
    <property type="entry name" value="COMT-like"/>
</dbReference>
<evidence type="ECO:0000313" key="8">
    <source>
        <dbReference type="Proteomes" id="UP000192591"/>
    </source>
</evidence>
<dbReference type="AlphaFoldDB" id="A0A1V9AC45"/>
<dbReference type="SUPFAM" id="SSF46785">
    <property type="entry name" value="Winged helix' DNA-binding domain"/>
    <property type="match status" value="1"/>
</dbReference>
<dbReference type="GO" id="GO:0008171">
    <property type="term" value="F:O-methyltransferase activity"/>
    <property type="evidence" value="ECO:0007669"/>
    <property type="project" value="InterPro"/>
</dbReference>
<dbReference type="Pfam" id="PF00891">
    <property type="entry name" value="Methyltransf_2"/>
    <property type="match status" value="1"/>
</dbReference>
<dbReference type="InterPro" id="IPR001077">
    <property type="entry name" value="COMT_C"/>
</dbReference>
<dbReference type="InterPro" id="IPR029063">
    <property type="entry name" value="SAM-dependent_MTases_sf"/>
</dbReference>
<dbReference type="Gene3D" id="1.10.10.10">
    <property type="entry name" value="Winged helix-like DNA-binding domain superfamily/Winged helix DNA-binding domain"/>
    <property type="match status" value="1"/>
</dbReference>
<dbReference type="EMBL" id="MWIH01000002">
    <property type="protein sequence ID" value="OQO94692.1"/>
    <property type="molecule type" value="Genomic_DNA"/>
</dbReference>
<evidence type="ECO:0000259" key="6">
    <source>
        <dbReference type="Pfam" id="PF08100"/>
    </source>
</evidence>
<evidence type="ECO:0000256" key="2">
    <source>
        <dbReference type="ARBA" id="ARBA00022679"/>
    </source>
</evidence>
<proteinExistence type="predicted"/>
<dbReference type="RefSeq" id="WP_081190138.1">
    <property type="nucleotide sequence ID" value="NZ_MWIH01000002.1"/>
</dbReference>
<feature type="domain" description="O-methyltransferase dimerisation" evidence="6">
    <location>
        <begin position="13"/>
        <end position="85"/>
    </location>
</feature>
<organism evidence="7 8">
    <name type="scientific">Saccharomonospora piscinae</name>
    <dbReference type="NCBI Taxonomy" id="687388"/>
    <lineage>
        <taxon>Bacteria</taxon>
        <taxon>Bacillati</taxon>
        <taxon>Actinomycetota</taxon>
        <taxon>Actinomycetes</taxon>
        <taxon>Pseudonocardiales</taxon>
        <taxon>Pseudonocardiaceae</taxon>
        <taxon>Saccharomonospora</taxon>
    </lineage>
</organism>